<dbReference type="PANTHER" id="PTHR44520:SF2">
    <property type="entry name" value="RESPONSE REGULATOR RCP1"/>
    <property type="match status" value="1"/>
</dbReference>
<dbReference type="Proteomes" id="UP001151478">
    <property type="component" value="Unassembled WGS sequence"/>
</dbReference>
<dbReference type="SUPFAM" id="SSF52172">
    <property type="entry name" value="CheY-like"/>
    <property type="match status" value="1"/>
</dbReference>
<proteinExistence type="predicted"/>
<organism evidence="3 4">
    <name type="scientific">Polaribacter ponticola</name>
    <dbReference type="NCBI Taxonomy" id="2978475"/>
    <lineage>
        <taxon>Bacteria</taxon>
        <taxon>Pseudomonadati</taxon>
        <taxon>Bacteroidota</taxon>
        <taxon>Flavobacteriia</taxon>
        <taxon>Flavobacteriales</taxon>
        <taxon>Flavobacteriaceae</taxon>
    </lineage>
</organism>
<feature type="modified residue" description="4-aspartylphosphate" evidence="1">
    <location>
        <position position="68"/>
    </location>
</feature>
<comment type="caution">
    <text evidence="3">The sequence shown here is derived from an EMBL/GenBank/DDBJ whole genome shotgun (WGS) entry which is preliminary data.</text>
</comment>
<dbReference type="InterPro" id="IPR011006">
    <property type="entry name" value="CheY-like_superfamily"/>
</dbReference>
<keyword evidence="4" id="KW-1185">Reference proteome</keyword>
<dbReference type="Gene3D" id="3.40.50.2300">
    <property type="match status" value="1"/>
</dbReference>
<evidence type="ECO:0000313" key="3">
    <source>
        <dbReference type="EMBL" id="MDD7915735.1"/>
    </source>
</evidence>
<gene>
    <name evidence="3" type="ORF">N5A56_015505</name>
</gene>
<evidence type="ECO:0000313" key="4">
    <source>
        <dbReference type="Proteomes" id="UP001151478"/>
    </source>
</evidence>
<dbReference type="SMART" id="SM00448">
    <property type="entry name" value="REC"/>
    <property type="match status" value="1"/>
</dbReference>
<keyword evidence="1" id="KW-0597">Phosphoprotein</keyword>
<dbReference type="RefSeq" id="WP_265726534.1">
    <property type="nucleotide sequence ID" value="NZ_JAOSLC020000003.1"/>
</dbReference>
<evidence type="ECO:0000259" key="2">
    <source>
        <dbReference type="PROSITE" id="PS50110"/>
    </source>
</evidence>
<evidence type="ECO:0000256" key="1">
    <source>
        <dbReference type="PROSITE-ProRule" id="PRU00169"/>
    </source>
</evidence>
<dbReference type="Pfam" id="PF00072">
    <property type="entry name" value="Response_reg"/>
    <property type="match status" value="1"/>
</dbReference>
<dbReference type="InterPro" id="IPR052893">
    <property type="entry name" value="TCS_response_regulator"/>
</dbReference>
<dbReference type="PROSITE" id="PS50110">
    <property type="entry name" value="RESPONSE_REGULATORY"/>
    <property type="match status" value="1"/>
</dbReference>
<sequence length="137" mass="15927">MKKFNCILLVDDDISTNRFHQIVIDSLAVTNNIVFSKNGKDALDYLMHQGDYANKLSDFIKPNLIFIDLNMPVMDGFRFIELYTKTSEFNLNKPRIIVLSTTLIPEEKEKIEANENIFMFLNKPLSKSTLKELFNKM</sequence>
<reference evidence="3" key="1">
    <citation type="submission" date="2023-02" db="EMBL/GenBank/DDBJ databases">
        <title>Polaribacter ponticola sp. nov., isolated from seawater.</title>
        <authorList>
            <person name="Baek J.H."/>
            <person name="Kim J.M."/>
            <person name="Choi D.G."/>
            <person name="Jeon C.O."/>
        </authorList>
    </citation>
    <scope>NUCLEOTIDE SEQUENCE</scope>
    <source>
        <strain evidence="3">MSW5</strain>
    </source>
</reference>
<dbReference type="PANTHER" id="PTHR44520">
    <property type="entry name" value="RESPONSE REGULATOR RCP1-RELATED"/>
    <property type="match status" value="1"/>
</dbReference>
<dbReference type="InterPro" id="IPR001789">
    <property type="entry name" value="Sig_transdc_resp-reg_receiver"/>
</dbReference>
<accession>A0ABT5SDV2</accession>
<dbReference type="EMBL" id="JAOSLC020000003">
    <property type="protein sequence ID" value="MDD7915735.1"/>
    <property type="molecule type" value="Genomic_DNA"/>
</dbReference>
<name>A0ABT5SDV2_9FLAO</name>
<protein>
    <submittedName>
        <fullName evidence="3">Response regulator</fullName>
    </submittedName>
</protein>
<feature type="domain" description="Response regulatory" evidence="2">
    <location>
        <begin position="6"/>
        <end position="137"/>
    </location>
</feature>